<dbReference type="Pfam" id="PF02492">
    <property type="entry name" value="cobW"/>
    <property type="match status" value="1"/>
</dbReference>
<dbReference type="InterPro" id="IPR027417">
    <property type="entry name" value="P-loop_NTPase"/>
</dbReference>
<comment type="caution">
    <text evidence="8">The sequence shown here is derived from an EMBL/GenBank/DDBJ whole genome shotgun (WGS) entry which is preliminary data.</text>
</comment>
<gene>
    <name evidence="8" type="ORF">HJC23_007639</name>
</gene>
<dbReference type="InterPro" id="IPR036627">
    <property type="entry name" value="CobW-likC_sf"/>
</dbReference>
<dbReference type="PANTHER" id="PTHR43603:SF1">
    <property type="entry name" value="ZINC-REGULATED GTPASE METALLOPROTEIN ACTIVATOR 1"/>
    <property type="match status" value="1"/>
</dbReference>
<evidence type="ECO:0000256" key="5">
    <source>
        <dbReference type="ARBA" id="ARBA00049117"/>
    </source>
</evidence>
<keyword evidence="9" id="KW-1185">Reference proteome</keyword>
<name>A0ABD3QRL6_9STRA</name>
<dbReference type="PANTHER" id="PTHR43603">
    <property type="entry name" value="COBW DOMAIN-CONTAINING PROTEIN DDB_G0274527"/>
    <property type="match status" value="1"/>
</dbReference>
<organism evidence="8 9">
    <name type="scientific">Cyclotella cryptica</name>
    <dbReference type="NCBI Taxonomy" id="29204"/>
    <lineage>
        <taxon>Eukaryota</taxon>
        <taxon>Sar</taxon>
        <taxon>Stramenopiles</taxon>
        <taxon>Ochrophyta</taxon>
        <taxon>Bacillariophyta</taxon>
        <taxon>Coscinodiscophyceae</taxon>
        <taxon>Thalassiosirophycidae</taxon>
        <taxon>Stephanodiscales</taxon>
        <taxon>Stephanodiscaceae</taxon>
        <taxon>Cyclotella</taxon>
    </lineage>
</organism>
<evidence type="ECO:0000256" key="2">
    <source>
        <dbReference type="ARBA" id="ARBA00022801"/>
    </source>
</evidence>
<dbReference type="Proteomes" id="UP001516023">
    <property type="component" value="Unassembled WGS sequence"/>
</dbReference>
<dbReference type="CDD" id="cd03112">
    <property type="entry name" value="CobW-like"/>
    <property type="match status" value="1"/>
</dbReference>
<keyword evidence="3" id="KW-0143">Chaperone</keyword>
<sequence length="630" mass="69364">MVIKFVSATKLYRNKHLATHRKPPRMLLIKPSVVVALSQMTTMFRLISSFSAPGTVTLSKIHRHGSRATAARHRSLSILFSTTDKESSPPKPIPTILLAGFLGAGKTTTLKHLLENNQQIRIGTIVNDVASVNIDAKLIANSDSITTTSKAEGVIELQNGCACCSLADELMDSVMQLTGDDGTGQRRELDAIVVELSGVADPVSVKDNWEMARMQGHPATKLASLQRTVTLIDASTFGTDWMTWDTAGDRPSWTEPGDDCSGQRKIPELLAEQVEAADLLLVNKVDLAGDKQVKIASGLAMGLNEKAQVVEVNFGRVEAKDFLGTLEILKEELDHGHSHDHGHEHAHGHEDEKCSNPECTDASHSHSHSHEHSAESSCADPECTDTSHSHSHDHSEASCADPDCTDPSHSHSHDHKSSSTATDQLGISSFVYKASTPFNSQRLLTLLNRWPLPVKDSLDFGLVMGSDEVKEGEEPEHQAFNGVLRSKGFCWMAPTKWSGSAGSDVWRHDTAMYWSHAGKHFGIQSAGKWWGTLGKEVMKPLFANNMKEYERILREDWVSEEWGDRRQELVFIGANLDEAGIRVALDECLCTEDEMEMYRMQLRNYLDASLSGENDGPSLFDVGKLDQIDQ</sequence>
<dbReference type="InterPro" id="IPR011629">
    <property type="entry name" value="CobW-like_C"/>
</dbReference>
<dbReference type="SMART" id="SM00833">
    <property type="entry name" value="CobW_C"/>
    <property type="match status" value="1"/>
</dbReference>
<feature type="compositionally biased region" description="Basic and acidic residues" evidence="6">
    <location>
        <begin position="336"/>
        <end position="374"/>
    </location>
</feature>
<feature type="region of interest" description="Disordered" evidence="6">
    <location>
        <begin position="336"/>
        <end position="420"/>
    </location>
</feature>
<reference evidence="8 9" key="1">
    <citation type="journal article" date="2020" name="G3 (Bethesda)">
        <title>Improved Reference Genome for Cyclotella cryptica CCMP332, a Model for Cell Wall Morphogenesis, Salinity Adaptation, and Lipid Production in Diatoms (Bacillariophyta).</title>
        <authorList>
            <person name="Roberts W.R."/>
            <person name="Downey K.M."/>
            <person name="Ruck E.C."/>
            <person name="Traller J.C."/>
            <person name="Alverson A.J."/>
        </authorList>
    </citation>
    <scope>NUCLEOTIDE SEQUENCE [LARGE SCALE GENOMIC DNA]</scope>
    <source>
        <strain evidence="8 9">CCMP332</strain>
    </source>
</reference>
<evidence type="ECO:0000256" key="6">
    <source>
        <dbReference type="SAM" id="MobiDB-lite"/>
    </source>
</evidence>
<dbReference type="GO" id="GO:0016787">
    <property type="term" value="F:hydrolase activity"/>
    <property type="evidence" value="ECO:0007669"/>
    <property type="project" value="UniProtKB-KW"/>
</dbReference>
<dbReference type="InterPro" id="IPR051927">
    <property type="entry name" value="Zn_Chap_cDPG_Synth"/>
</dbReference>
<dbReference type="SUPFAM" id="SSF52540">
    <property type="entry name" value="P-loop containing nucleoside triphosphate hydrolases"/>
    <property type="match status" value="1"/>
</dbReference>
<dbReference type="EMBL" id="JABMIG020000017">
    <property type="protein sequence ID" value="KAL3802862.1"/>
    <property type="molecule type" value="Genomic_DNA"/>
</dbReference>
<dbReference type="Gene3D" id="3.30.1220.10">
    <property type="entry name" value="CobW-like, C-terminal domain"/>
    <property type="match status" value="1"/>
</dbReference>
<evidence type="ECO:0000313" key="8">
    <source>
        <dbReference type="EMBL" id="KAL3802862.1"/>
    </source>
</evidence>
<evidence type="ECO:0000256" key="1">
    <source>
        <dbReference type="ARBA" id="ARBA00022741"/>
    </source>
</evidence>
<dbReference type="InterPro" id="IPR003495">
    <property type="entry name" value="CobW/HypB/UreG_nucleotide-bd"/>
</dbReference>
<comment type="catalytic activity">
    <reaction evidence="5">
        <text>GTP + H2O = GDP + phosphate + H(+)</text>
        <dbReference type="Rhea" id="RHEA:19669"/>
        <dbReference type="ChEBI" id="CHEBI:15377"/>
        <dbReference type="ChEBI" id="CHEBI:15378"/>
        <dbReference type="ChEBI" id="CHEBI:37565"/>
        <dbReference type="ChEBI" id="CHEBI:43474"/>
        <dbReference type="ChEBI" id="CHEBI:58189"/>
    </reaction>
    <physiologicalReaction direction="left-to-right" evidence="5">
        <dbReference type="Rhea" id="RHEA:19670"/>
    </physiologicalReaction>
</comment>
<evidence type="ECO:0000259" key="7">
    <source>
        <dbReference type="SMART" id="SM00833"/>
    </source>
</evidence>
<keyword evidence="2" id="KW-0378">Hydrolase</keyword>
<feature type="compositionally biased region" description="Basic and acidic residues" evidence="6">
    <location>
        <begin position="385"/>
        <end position="396"/>
    </location>
</feature>
<dbReference type="Gene3D" id="3.40.50.300">
    <property type="entry name" value="P-loop containing nucleotide triphosphate hydrolases"/>
    <property type="match status" value="1"/>
</dbReference>
<dbReference type="SUPFAM" id="SSF90002">
    <property type="entry name" value="Hypothetical protein YjiA, C-terminal domain"/>
    <property type="match status" value="1"/>
</dbReference>
<evidence type="ECO:0000256" key="3">
    <source>
        <dbReference type="ARBA" id="ARBA00023186"/>
    </source>
</evidence>
<keyword evidence="1" id="KW-0547">Nucleotide-binding</keyword>
<dbReference type="AlphaFoldDB" id="A0ABD3QRL6"/>
<dbReference type="Pfam" id="PF07683">
    <property type="entry name" value="CobW_C"/>
    <property type="match status" value="1"/>
</dbReference>
<feature type="compositionally biased region" description="Basic and acidic residues" evidence="6">
    <location>
        <begin position="406"/>
        <end position="417"/>
    </location>
</feature>
<dbReference type="GO" id="GO:0000166">
    <property type="term" value="F:nucleotide binding"/>
    <property type="evidence" value="ECO:0007669"/>
    <property type="project" value="UniProtKB-KW"/>
</dbReference>
<comment type="similarity">
    <text evidence="4">Belongs to the SIMIBI class G3E GTPase family. ZNG1 subfamily.</text>
</comment>
<feature type="domain" description="CobW C-terminal" evidence="7">
    <location>
        <begin position="427"/>
        <end position="589"/>
    </location>
</feature>
<evidence type="ECO:0000256" key="4">
    <source>
        <dbReference type="ARBA" id="ARBA00034320"/>
    </source>
</evidence>
<accession>A0ABD3QRL6</accession>
<proteinExistence type="inferred from homology"/>
<evidence type="ECO:0000313" key="9">
    <source>
        <dbReference type="Proteomes" id="UP001516023"/>
    </source>
</evidence>
<protein>
    <recommendedName>
        <fullName evidence="7">CobW C-terminal domain-containing protein</fullName>
    </recommendedName>
</protein>